<evidence type="ECO:0000313" key="1">
    <source>
        <dbReference type="EMBL" id="AKG35797.1"/>
    </source>
</evidence>
<reference evidence="1 2" key="1">
    <citation type="submission" date="2015-03" db="EMBL/GenBank/DDBJ databases">
        <authorList>
            <person name="Abdul Halim M."/>
        </authorList>
    </citation>
    <scope>NUCLEOTIDE SEQUENCE [LARGE SCALE GENOMIC DNA]</scope>
    <source>
        <strain evidence="1 2">ATCC 35681</strain>
    </source>
</reference>
<dbReference type="HOGENOM" id="CLU_2881579_0_0_9"/>
<accession>A0A0F7FBX7</accession>
<protein>
    <submittedName>
        <fullName evidence="1">Uncharacterized protein</fullName>
    </submittedName>
</protein>
<name>A0A0F7FBX7_PAEDU</name>
<sequence>MARATETEESRKAPVVRQAHAKALEHIENFNINDIKPIDPLAEINRQINENHNNLLRGLKIKQ</sequence>
<evidence type="ECO:0000313" key="2">
    <source>
        <dbReference type="Proteomes" id="UP000034189"/>
    </source>
</evidence>
<gene>
    <name evidence="1" type="ORF">VK70_15450</name>
</gene>
<dbReference type="Proteomes" id="UP000034189">
    <property type="component" value="Chromosome"/>
</dbReference>
<dbReference type="PATRIC" id="fig|1333534.5.peg.3402"/>
<proteinExistence type="predicted"/>
<dbReference type="AlphaFoldDB" id="A0A0F7FBX7"/>
<dbReference type="EMBL" id="CP011114">
    <property type="protein sequence ID" value="AKG35797.1"/>
    <property type="molecule type" value="Genomic_DNA"/>
</dbReference>
<reference evidence="1 2" key="2">
    <citation type="journal article" date="2016" name="Genome Announc.">
        <title>Genome Sequence of a Gram-Positive Diazotroph, Paenibacillus durus Type Strain ATCC 35681.</title>
        <authorList>
            <person name="Halim M.A."/>
            <person name="Rahman A.Y."/>
            <person name="Sim K.S."/>
            <person name="Yam H.C."/>
            <person name="Rahim A.A."/>
            <person name="Ghazali A.H."/>
            <person name="Najimudin N."/>
        </authorList>
    </citation>
    <scope>NUCLEOTIDE SEQUENCE [LARGE SCALE GENOMIC DNA]</scope>
    <source>
        <strain evidence="1 2">ATCC 35681</strain>
    </source>
</reference>
<organism evidence="1 2">
    <name type="scientific">Paenibacillus durus ATCC 35681</name>
    <dbReference type="NCBI Taxonomy" id="1333534"/>
    <lineage>
        <taxon>Bacteria</taxon>
        <taxon>Bacillati</taxon>
        <taxon>Bacillota</taxon>
        <taxon>Bacilli</taxon>
        <taxon>Bacillales</taxon>
        <taxon>Paenibacillaceae</taxon>
        <taxon>Paenibacillus</taxon>
    </lineage>
</organism>